<dbReference type="EMBL" id="NNAY01002008">
    <property type="protein sequence ID" value="OXU22320.1"/>
    <property type="molecule type" value="Genomic_DNA"/>
</dbReference>
<evidence type="ECO:0000313" key="2">
    <source>
        <dbReference type="Proteomes" id="UP000215335"/>
    </source>
</evidence>
<comment type="caution">
    <text evidence="1">The sequence shown here is derived from an EMBL/GenBank/DDBJ whole genome shotgun (WGS) entry which is preliminary data.</text>
</comment>
<organism evidence="1 2">
    <name type="scientific">Trichomalopsis sarcophagae</name>
    <dbReference type="NCBI Taxonomy" id="543379"/>
    <lineage>
        <taxon>Eukaryota</taxon>
        <taxon>Metazoa</taxon>
        <taxon>Ecdysozoa</taxon>
        <taxon>Arthropoda</taxon>
        <taxon>Hexapoda</taxon>
        <taxon>Insecta</taxon>
        <taxon>Pterygota</taxon>
        <taxon>Neoptera</taxon>
        <taxon>Endopterygota</taxon>
        <taxon>Hymenoptera</taxon>
        <taxon>Apocrita</taxon>
        <taxon>Proctotrupomorpha</taxon>
        <taxon>Chalcidoidea</taxon>
        <taxon>Pteromalidae</taxon>
        <taxon>Pteromalinae</taxon>
        <taxon>Trichomalopsis</taxon>
    </lineage>
</organism>
<gene>
    <name evidence="1" type="ORF">TSAR_012065</name>
</gene>
<keyword evidence="2" id="KW-1185">Reference proteome</keyword>
<name>A0A232EVE9_9HYME</name>
<reference evidence="1 2" key="1">
    <citation type="journal article" date="2017" name="Curr. Biol.">
        <title>The Evolution of Venom by Co-option of Single-Copy Genes.</title>
        <authorList>
            <person name="Martinson E.O."/>
            <person name="Mrinalini"/>
            <person name="Kelkar Y.D."/>
            <person name="Chang C.H."/>
            <person name="Werren J.H."/>
        </authorList>
    </citation>
    <scope>NUCLEOTIDE SEQUENCE [LARGE SCALE GENOMIC DNA]</scope>
    <source>
        <strain evidence="1 2">Alberta</strain>
        <tissue evidence="1">Whole body</tissue>
    </source>
</reference>
<dbReference type="Proteomes" id="UP000215335">
    <property type="component" value="Unassembled WGS sequence"/>
</dbReference>
<protein>
    <submittedName>
        <fullName evidence="1">Uncharacterized protein</fullName>
    </submittedName>
</protein>
<sequence>MNFSWENYVGFCTNTADLKENYFITMNFHRDACKIYISILTSTVPLHVLVNRFCRFLCKVQALQILNQYRE</sequence>
<accession>A0A232EVE9</accession>
<dbReference type="AlphaFoldDB" id="A0A232EVE9"/>
<proteinExistence type="predicted"/>
<evidence type="ECO:0000313" key="1">
    <source>
        <dbReference type="EMBL" id="OXU22320.1"/>
    </source>
</evidence>